<organism evidence="2 3">
    <name type="scientific">Bos mutus grunniens</name>
    <name type="common">Wild yak</name>
    <name type="synonym">Bos grunniens</name>
    <dbReference type="NCBI Taxonomy" id="30521"/>
    <lineage>
        <taxon>Eukaryota</taxon>
        <taxon>Metazoa</taxon>
        <taxon>Chordata</taxon>
        <taxon>Craniata</taxon>
        <taxon>Vertebrata</taxon>
        <taxon>Euteleostomi</taxon>
        <taxon>Mammalia</taxon>
        <taxon>Eutheria</taxon>
        <taxon>Laurasiatheria</taxon>
        <taxon>Artiodactyla</taxon>
        <taxon>Ruminantia</taxon>
        <taxon>Pecora</taxon>
        <taxon>Bovidae</taxon>
        <taxon>Bovinae</taxon>
        <taxon>Bos</taxon>
    </lineage>
</organism>
<evidence type="ECO:0000313" key="2">
    <source>
        <dbReference type="Ensembl" id="ENSBGRP00000040975.1"/>
    </source>
</evidence>
<proteinExistence type="predicted"/>
<reference evidence="2" key="2">
    <citation type="submission" date="2025-08" db="UniProtKB">
        <authorList>
            <consortium name="Ensembl"/>
        </authorList>
    </citation>
    <scope>IDENTIFICATION</scope>
</reference>
<feature type="region of interest" description="Disordered" evidence="1">
    <location>
        <begin position="116"/>
        <end position="168"/>
    </location>
</feature>
<dbReference type="Proteomes" id="UP000694520">
    <property type="component" value="Chromosome 26"/>
</dbReference>
<evidence type="ECO:0000313" key="3">
    <source>
        <dbReference type="Proteomes" id="UP000694520"/>
    </source>
</evidence>
<evidence type="ECO:0000256" key="1">
    <source>
        <dbReference type="SAM" id="MobiDB-lite"/>
    </source>
</evidence>
<name>A0A8B9YS16_BOSMU</name>
<reference evidence="2" key="3">
    <citation type="submission" date="2025-09" db="UniProtKB">
        <authorList>
            <consortium name="Ensembl"/>
        </authorList>
    </citation>
    <scope>IDENTIFICATION</scope>
</reference>
<dbReference type="GeneTree" id="ENSGT00940000161716"/>
<gene>
    <name evidence="2" type="primary">COL26A1</name>
</gene>
<protein>
    <submittedName>
        <fullName evidence="2">Collagen type XXVI alpha 1 chain</fullName>
    </submittedName>
</protein>
<accession>A0A8B9YS16</accession>
<dbReference type="Ensembl" id="ENSBGRT00000047520.1">
    <property type="protein sequence ID" value="ENSBGRP00000040975.1"/>
    <property type="gene ID" value="ENSBGRG00000025649.1"/>
</dbReference>
<dbReference type="AlphaFoldDB" id="A0A8B9YS16"/>
<sequence>MTELSCSTSQKGSCLLQTPGRGFASLPSLFFFFFQSDLVILSPPLISLFTCPDTRGPSPCVGWVPGTQRRHLCALPRAFRKPRLCPRGEGVQQLREALKILAERVLILEHMIGIHDPQATPEGGSGQDAALRANLKMKRGGPPPDGSLAALLGPDPGQRSAGRTSGGK</sequence>
<keyword evidence="3" id="KW-1185">Reference proteome</keyword>
<reference evidence="2" key="1">
    <citation type="submission" date="2019-05" db="EMBL/GenBank/DDBJ databases">
        <authorList>
            <person name="Zhang S."/>
            <person name="Liu J."/>
        </authorList>
    </citation>
    <scope>NUCLEOTIDE SEQUENCE [LARGE SCALE GENOMIC DNA]</scope>
</reference>